<dbReference type="RefSeq" id="WP_209991123.1">
    <property type="nucleotide sequence ID" value="NZ_JBHSVQ010000001.1"/>
</dbReference>
<dbReference type="PANTHER" id="PTHR37812">
    <property type="entry name" value="MU-LIKE PROPHAGE FLUMU PROTEIN C"/>
    <property type="match status" value="1"/>
</dbReference>
<evidence type="ECO:0000313" key="1">
    <source>
        <dbReference type="EMBL" id="MFD2408699.1"/>
    </source>
</evidence>
<comment type="caution">
    <text evidence="1">The sequence shown here is derived from an EMBL/GenBank/DDBJ whole genome shotgun (WGS) entry which is preliminary data.</text>
</comment>
<proteinExistence type="predicted"/>
<dbReference type="SUPFAM" id="SSF46689">
    <property type="entry name" value="Homeodomain-like"/>
    <property type="match status" value="1"/>
</dbReference>
<dbReference type="NCBIfam" id="NF040785">
    <property type="entry name" value="CD3324_fam"/>
    <property type="match status" value="1"/>
</dbReference>
<dbReference type="PANTHER" id="PTHR37812:SF1">
    <property type="entry name" value="MU-LIKE PROPHAGE FLUMU PROTEIN C"/>
    <property type="match status" value="1"/>
</dbReference>
<dbReference type="InterPro" id="IPR052411">
    <property type="entry name" value="c-mor_Regulatory_Protein"/>
</dbReference>
<dbReference type="InterPro" id="IPR009057">
    <property type="entry name" value="Homeodomain-like_sf"/>
</dbReference>
<organism evidence="1 2">
    <name type="scientific">Paenibacillus rhizoplanae</name>
    <dbReference type="NCBI Taxonomy" id="1917181"/>
    <lineage>
        <taxon>Bacteria</taxon>
        <taxon>Bacillati</taxon>
        <taxon>Bacillota</taxon>
        <taxon>Bacilli</taxon>
        <taxon>Bacillales</taxon>
        <taxon>Paenibacillaceae</taxon>
        <taxon>Paenibacillus</taxon>
    </lineage>
</organism>
<reference evidence="2" key="1">
    <citation type="journal article" date="2019" name="Int. J. Syst. Evol. Microbiol.">
        <title>The Global Catalogue of Microorganisms (GCM) 10K type strain sequencing project: providing services to taxonomists for standard genome sequencing and annotation.</title>
        <authorList>
            <consortium name="The Broad Institute Genomics Platform"/>
            <consortium name="The Broad Institute Genome Sequencing Center for Infectious Disease"/>
            <person name="Wu L."/>
            <person name="Ma J."/>
        </authorList>
    </citation>
    <scope>NUCLEOTIDE SEQUENCE [LARGE SCALE GENOMIC DNA]</scope>
    <source>
        <strain evidence="2">CCM 8725</strain>
    </source>
</reference>
<dbReference type="Proteomes" id="UP001597448">
    <property type="component" value="Unassembled WGS sequence"/>
</dbReference>
<protein>
    <submittedName>
        <fullName evidence="1">CD3324 family protein</fullName>
    </submittedName>
</protein>
<keyword evidence="2" id="KW-1185">Reference proteome</keyword>
<evidence type="ECO:0000313" key="2">
    <source>
        <dbReference type="Proteomes" id="UP001597448"/>
    </source>
</evidence>
<accession>A0ABW5F1J3</accession>
<name>A0ABW5F1J3_9BACL</name>
<sequence length="91" mass="10297">MKYVNADLVLPQQLLQEVQKYMQGGMLYIPKPEGQRKRWGENSGGRSYLSARNQSIREHYASGLSVTELAEQFCLSGDSIKKIVYGSKQRG</sequence>
<dbReference type="EMBL" id="JBHUKY010000008">
    <property type="protein sequence ID" value="MFD2408699.1"/>
    <property type="molecule type" value="Genomic_DNA"/>
</dbReference>
<gene>
    <name evidence="1" type="ORF">ACFSX3_02390</name>
</gene>
<dbReference type="InterPro" id="IPR049739">
    <property type="entry name" value="YraL-like"/>
</dbReference>